<dbReference type="EMBL" id="JAXGFP010000001">
    <property type="protein sequence ID" value="MEG3182902.1"/>
    <property type="molecule type" value="Genomic_DNA"/>
</dbReference>
<comment type="caution">
    <text evidence="2">The sequence shown here is derived from an EMBL/GenBank/DDBJ whole genome shotgun (WGS) entry which is preliminary data.</text>
</comment>
<organism evidence="2 3">
    <name type="scientific">Novilysobacter erysipheiresistens</name>
    <dbReference type="NCBI Taxonomy" id="1749332"/>
    <lineage>
        <taxon>Bacteria</taxon>
        <taxon>Pseudomonadati</taxon>
        <taxon>Pseudomonadota</taxon>
        <taxon>Gammaproteobacteria</taxon>
        <taxon>Lysobacterales</taxon>
        <taxon>Lysobacteraceae</taxon>
        <taxon>Novilysobacter</taxon>
    </lineage>
</organism>
<evidence type="ECO:0000313" key="2">
    <source>
        <dbReference type="EMBL" id="MEG3182902.1"/>
    </source>
</evidence>
<feature type="domain" description="Thioredoxin" evidence="1">
    <location>
        <begin position="19"/>
        <end position="96"/>
    </location>
</feature>
<evidence type="ECO:0000313" key="3">
    <source>
        <dbReference type="Proteomes" id="UP001355056"/>
    </source>
</evidence>
<reference evidence="2 3" key="1">
    <citation type="journal article" date="2016" name="Int. J. Syst. Evol. Microbiol.">
        <title>Lysobacter erysipheiresistens sp. nov., an antagonist of powdery mildew, isolated from tobacco-cultivated soil.</title>
        <authorList>
            <person name="Xie B."/>
            <person name="Li T."/>
            <person name="Lin X."/>
            <person name="Wang C.J."/>
            <person name="Chen Y.J."/>
            <person name="Liu W.J."/>
            <person name="Zhao Z.W."/>
        </authorList>
    </citation>
    <scope>NUCLEOTIDE SEQUENCE [LARGE SCALE GENOMIC DNA]</scope>
    <source>
        <strain evidence="2 3">RS-LYSO-3</strain>
    </source>
</reference>
<dbReference type="Proteomes" id="UP001355056">
    <property type="component" value="Unassembled WGS sequence"/>
</dbReference>
<dbReference type="SUPFAM" id="SSF52833">
    <property type="entry name" value="Thioredoxin-like"/>
    <property type="match status" value="1"/>
</dbReference>
<dbReference type="CDD" id="cd02947">
    <property type="entry name" value="TRX_family"/>
    <property type="match status" value="1"/>
</dbReference>
<evidence type="ECO:0000259" key="1">
    <source>
        <dbReference type="Pfam" id="PF00085"/>
    </source>
</evidence>
<dbReference type="Gene3D" id="3.40.30.10">
    <property type="entry name" value="Glutaredoxin"/>
    <property type="match status" value="1"/>
</dbReference>
<name>A0ABU7YVE7_9GAMM</name>
<sequence length="107" mass="11497">MQRDYATAAPARDEVDALPGATVVEFGTGWCGHCTAAQPLIASVFADHPGVRHLKIEDGPGRRLGRSYRIKLWPTLVFLRDGAEVARLVRPTDTASVGQAMSVIDPA</sequence>
<protein>
    <submittedName>
        <fullName evidence="2">Thioredoxin family protein</fullName>
    </submittedName>
</protein>
<accession>A0ABU7YVE7</accession>
<dbReference type="RefSeq" id="WP_332614412.1">
    <property type="nucleotide sequence ID" value="NZ_JAXGFP010000001.1"/>
</dbReference>
<dbReference type="InterPro" id="IPR036249">
    <property type="entry name" value="Thioredoxin-like_sf"/>
</dbReference>
<gene>
    <name evidence="2" type="ORF">SNE34_02605</name>
</gene>
<dbReference type="InterPro" id="IPR013766">
    <property type="entry name" value="Thioredoxin_domain"/>
</dbReference>
<proteinExistence type="predicted"/>
<dbReference type="Pfam" id="PF00085">
    <property type="entry name" value="Thioredoxin"/>
    <property type="match status" value="1"/>
</dbReference>
<keyword evidence="3" id="KW-1185">Reference proteome</keyword>